<accession>A0A9D3YYK6</accession>
<comment type="caution">
    <text evidence="1">The sequence shown here is derived from an EMBL/GenBank/DDBJ whole genome shotgun (WGS) entry which is preliminary data.</text>
</comment>
<dbReference type="EMBL" id="JAIWYP010000014">
    <property type="protein sequence ID" value="KAH3708369.1"/>
    <property type="molecule type" value="Genomic_DNA"/>
</dbReference>
<keyword evidence="2" id="KW-1185">Reference proteome</keyword>
<evidence type="ECO:0000313" key="2">
    <source>
        <dbReference type="Proteomes" id="UP000828390"/>
    </source>
</evidence>
<organism evidence="1 2">
    <name type="scientific">Dreissena polymorpha</name>
    <name type="common">Zebra mussel</name>
    <name type="synonym">Mytilus polymorpha</name>
    <dbReference type="NCBI Taxonomy" id="45954"/>
    <lineage>
        <taxon>Eukaryota</taxon>
        <taxon>Metazoa</taxon>
        <taxon>Spiralia</taxon>
        <taxon>Lophotrochozoa</taxon>
        <taxon>Mollusca</taxon>
        <taxon>Bivalvia</taxon>
        <taxon>Autobranchia</taxon>
        <taxon>Heteroconchia</taxon>
        <taxon>Euheterodonta</taxon>
        <taxon>Imparidentia</taxon>
        <taxon>Neoheterodontei</taxon>
        <taxon>Myida</taxon>
        <taxon>Dreissenoidea</taxon>
        <taxon>Dreissenidae</taxon>
        <taxon>Dreissena</taxon>
    </lineage>
</organism>
<gene>
    <name evidence="1" type="ORF">DPMN_067818</name>
</gene>
<dbReference type="AlphaFoldDB" id="A0A9D3YYK6"/>
<dbReference type="Proteomes" id="UP000828390">
    <property type="component" value="Unassembled WGS sequence"/>
</dbReference>
<sequence>MNSIYDATQNHLHSIVSDNNKRDCNFVIKGLPFHDGENLNSKVNSLISDGLGIKSIPVLSSSDGGDGIVIATLQAAEEQKIILNAKRKLKDAKKYGKVFIYKDQSTEERSINRNLKTIVNV</sequence>
<protein>
    <submittedName>
        <fullName evidence="1">Uncharacterized protein</fullName>
    </submittedName>
</protein>
<name>A0A9D3YYK6_DREPO</name>
<reference evidence="1" key="1">
    <citation type="journal article" date="2019" name="bioRxiv">
        <title>The Genome of the Zebra Mussel, Dreissena polymorpha: A Resource for Invasive Species Research.</title>
        <authorList>
            <person name="McCartney M.A."/>
            <person name="Auch B."/>
            <person name="Kono T."/>
            <person name="Mallez S."/>
            <person name="Zhang Y."/>
            <person name="Obille A."/>
            <person name="Becker A."/>
            <person name="Abrahante J.E."/>
            <person name="Garbe J."/>
            <person name="Badalamenti J.P."/>
            <person name="Herman A."/>
            <person name="Mangelson H."/>
            <person name="Liachko I."/>
            <person name="Sullivan S."/>
            <person name="Sone E.D."/>
            <person name="Koren S."/>
            <person name="Silverstein K.A.T."/>
            <person name="Beckman K.B."/>
            <person name="Gohl D.M."/>
        </authorList>
    </citation>
    <scope>NUCLEOTIDE SEQUENCE</scope>
    <source>
        <strain evidence="1">Duluth1</strain>
        <tissue evidence="1">Whole animal</tissue>
    </source>
</reference>
<proteinExistence type="predicted"/>
<reference evidence="1" key="2">
    <citation type="submission" date="2020-11" db="EMBL/GenBank/DDBJ databases">
        <authorList>
            <person name="McCartney M.A."/>
            <person name="Auch B."/>
            <person name="Kono T."/>
            <person name="Mallez S."/>
            <person name="Becker A."/>
            <person name="Gohl D.M."/>
            <person name="Silverstein K.A.T."/>
            <person name="Koren S."/>
            <person name="Bechman K.B."/>
            <person name="Herman A."/>
            <person name="Abrahante J.E."/>
            <person name="Garbe J."/>
        </authorList>
    </citation>
    <scope>NUCLEOTIDE SEQUENCE</scope>
    <source>
        <strain evidence="1">Duluth1</strain>
        <tissue evidence="1">Whole animal</tissue>
    </source>
</reference>
<evidence type="ECO:0000313" key="1">
    <source>
        <dbReference type="EMBL" id="KAH3708369.1"/>
    </source>
</evidence>